<sequence>MLLKRTQTRRIPDMRCTLAGLLLTMAVPTPALAGGEPRLPRPEAVTPTAPAPLPAVGWQAITLSASNLLGSAVSRLRLYTVAPDELPVQVARGTLPAPGNPLLVLLADNRVGRQNLERLSVWYDPAGGLVQRCRVGFGRRDSRAKCYRYEARSLLRERRESAVTAAEVEAQPDWLHDGASSALTLARDWPVSSAGRLALPQAIPRTAGLVSPTLLLPLASAASLHAAGDRETYYVHTDHDFFRVVLEVSGHERIEVDYRRETAAGEQPVRGQVEALVIRLQVNPLGEPENGFELLGLRPPLTLLLDPATRLPLALRGDAPRLGPGEVRLEAARLSR</sequence>
<feature type="chain" id="PRO_5012622380" description="DUF3108 domain-containing protein" evidence="1">
    <location>
        <begin position="34"/>
        <end position="336"/>
    </location>
</feature>
<evidence type="ECO:0000256" key="1">
    <source>
        <dbReference type="SAM" id="SignalP"/>
    </source>
</evidence>
<organism evidence="2 3">
    <name type="scientific">Thiohalobacter thiocyanaticus</name>
    <dbReference type="NCBI Taxonomy" id="585455"/>
    <lineage>
        <taxon>Bacteria</taxon>
        <taxon>Pseudomonadati</taxon>
        <taxon>Pseudomonadota</taxon>
        <taxon>Gammaproteobacteria</taxon>
        <taxon>Thiohalobacterales</taxon>
        <taxon>Thiohalobacteraceae</taxon>
        <taxon>Thiohalobacter</taxon>
    </lineage>
</organism>
<evidence type="ECO:0000313" key="2">
    <source>
        <dbReference type="EMBL" id="BAZ93685.1"/>
    </source>
</evidence>
<evidence type="ECO:0008006" key="4">
    <source>
        <dbReference type="Google" id="ProtNLM"/>
    </source>
</evidence>
<evidence type="ECO:0000313" key="3">
    <source>
        <dbReference type="Proteomes" id="UP000218765"/>
    </source>
</evidence>
<dbReference type="Proteomes" id="UP000218765">
    <property type="component" value="Chromosome"/>
</dbReference>
<gene>
    <name evidence="2" type="ORF">FOKN1_1287</name>
</gene>
<feature type="signal peptide" evidence="1">
    <location>
        <begin position="1"/>
        <end position="33"/>
    </location>
</feature>
<dbReference type="EMBL" id="AP018052">
    <property type="protein sequence ID" value="BAZ93685.1"/>
    <property type="molecule type" value="Genomic_DNA"/>
</dbReference>
<proteinExistence type="predicted"/>
<protein>
    <recommendedName>
        <fullName evidence="4">DUF3108 domain-containing protein</fullName>
    </recommendedName>
</protein>
<keyword evidence="3" id="KW-1185">Reference proteome</keyword>
<dbReference type="KEGG" id="ttc:FOKN1_1287"/>
<keyword evidence="1" id="KW-0732">Signal</keyword>
<reference evidence="2 3" key="1">
    <citation type="submission" date="2017-05" db="EMBL/GenBank/DDBJ databases">
        <title>Thiocyanate degradation by Thiohalobacter thiocyanaticus FOKN1.</title>
        <authorList>
            <person name="Oshiki M."/>
            <person name="Fukushima T."/>
            <person name="Kawano S."/>
            <person name="Nakagawa J."/>
        </authorList>
    </citation>
    <scope>NUCLEOTIDE SEQUENCE [LARGE SCALE GENOMIC DNA]</scope>
    <source>
        <strain evidence="2 3">FOKN1</strain>
    </source>
</reference>
<dbReference type="AlphaFoldDB" id="A0A1Z4VQC0"/>
<name>A0A1Z4VQC0_9GAMM</name>
<accession>A0A1Z4VQC0</accession>